<feature type="transmembrane region" description="Helical" evidence="1">
    <location>
        <begin position="54"/>
        <end position="75"/>
    </location>
</feature>
<sequence>MLRCCGMYNNDLYVTLSLSVMWLGVVGAALLLLVPGALTATSISITDGCTISSFQQYAGTLGLTAAVYNTIVFLAMSWRLVSNADAECVAGNVKTFLTGKYLPRFSRALLRDDQLCYLFPAIIALTTGAMFFNPRIPITYRIMFAFPTVMLTNAMTCLVFRKTKFAYNCTIVTTSELFPNRMPTLLSLATIERPRSSAKPTIV</sequence>
<feature type="transmembrane region" description="Helical" evidence="1">
    <location>
        <begin position="115"/>
        <end position="132"/>
    </location>
</feature>
<name>A0A8H6XTJ0_9AGAR</name>
<evidence type="ECO:0000256" key="1">
    <source>
        <dbReference type="SAM" id="Phobius"/>
    </source>
</evidence>
<dbReference type="OrthoDB" id="3038990at2759"/>
<reference evidence="2" key="1">
    <citation type="submission" date="2020-05" db="EMBL/GenBank/DDBJ databases">
        <title>Mycena genomes resolve the evolution of fungal bioluminescence.</title>
        <authorList>
            <person name="Tsai I.J."/>
        </authorList>
    </citation>
    <scope>NUCLEOTIDE SEQUENCE</scope>
    <source>
        <strain evidence="2">CCC161011</strain>
    </source>
</reference>
<protein>
    <submittedName>
        <fullName evidence="2">Uncharacterized protein</fullName>
    </submittedName>
</protein>
<accession>A0A8H6XTJ0</accession>
<keyword evidence="1" id="KW-0812">Transmembrane</keyword>
<evidence type="ECO:0000313" key="2">
    <source>
        <dbReference type="EMBL" id="KAF7347243.1"/>
    </source>
</evidence>
<proteinExistence type="predicted"/>
<dbReference type="AlphaFoldDB" id="A0A8H6XTJ0"/>
<organism evidence="2 3">
    <name type="scientific">Mycena venus</name>
    <dbReference type="NCBI Taxonomy" id="2733690"/>
    <lineage>
        <taxon>Eukaryota</taxon>
        <taxon>Fungi</taxon>
        <taxon>Dikarya</taxon>
        <taxon>Basidiomycota</taxon>
        <taxon>Agaricomycotina</taxon>
        <taxon>Agaricomycetes</taxon>
        <taxon>Agaricomycetidae</taxon>
        <taxon>Agaricales</taxon>
        <taxon>Marasmiineae</taxon>
        <taxon>Mycenaceae</taxon>
        <taxon>Mycena</taxon>
    </lineage>
</organism>
<keyword evidence="3" id="KW-1185">Reference proteome</keyword>
<comment type="caution">
    <text evidence="2">The sequence shown here is derived from an EMBL/GenBank/DDBJ whole genome shotgun (WGS) entry which is preliminary data.</text>
</comment>
<evidence type="ECO:0000313" key="3">
    <source>
        <dbReference type="Proteomes" id="UP000620124"/>
    </source>
</evidence>
<dbReference type="Proteomes" id="UP000620124">
    <property type="component" value="Unassembled WGS sequence"/>
</dbReference>
<keyword evidence="1" id="KW-1133">Transmembrane helix</keyword>
<feature type="transmembrane region" description="Helical" evidence="1">
    <location>
        <begin position="12"/>
        <end position="34"/>
    </location>
</feature>
<keyword evidence="1" id="KW-0472">Membrane</keyword>
<gene>
    <name evidence="2" type="ORF">MVEN_01479300</name>
</gene>
<dbReference type="EMBL" id="JACAZI010000012">
    <property type="protein sequence ID" value="KAF7347243.1"/>
    <property type="molecule type" value="Genomic_DNA"/>
</dbReference>
<feature type="transmembrane region" description="Helical" evidence="1">
    <location>
        <begin position="138"/>
        <end position="160"/>
    </location>
</feature>